<keyword evidence="2" id="KW-1133">Transmembrane helix</keyword>
<feature type="domain" description="IPT/TIG" evidence="3">
    <location>
        <begin position="7"/>
        <end position="99"/>
    </location>
</feature>
<proteinExistence type="predicted"/>
<feature type="transmembrane region" description="Helical" evidence="2">
    <location>
        <begin position="554"/>
        <end position="574"/>
    </location>
</feature>
<dbReference type="SMART" id="SM00429">
    <property type="entry name" value="IPT"/>
    <property type="match status" value="3"/>
</dbReference>
<dbReference type="InterPro" id="IPR002909">
    <property type="entry name" value="IPT_dom"/>
</dbReference>
<keyword evidence="2" id="KW-0472">Membrane</keyword>
<sequence length="644" mass="69892">MLFSYQPPEILSATMALTMGGRVTIFGRHFGPIGNESVSAIEVESWQSPSRWITCEDPNVTQTNVALECDMPPGEGGNLNLRMTVGGQVAGPVAVYSYQRPQITLISPSRVSPGTFLTVLGHNFGTSAELIEIDLHNRDGRRLFTLPRDNLTLATPHRQIILPAPMYAGLQLALNVRLPYQALPNTLSSIHNPAWEVFYDYTAPVITSVSRPPTAGGQVTVTGKGFGPQEDDMQLEDDDMRLFRSVLLGFRECSNINVTVNDTELVCDIGAGSGAGYDAFLQVAEQESGFLFGAFSYEAPIILSVEPSLAEGGETLTVMGHNFGDDPRKLSVLLGDEPCMGVVLTCHHMELTCLVPDGVKGTHVGVLVEAHGLRNNVSDSPTFTFATRGCTYKDASNYDPEATRDDGTCVVRGCMHPDAENFDPLANEADGSCRRRPIVVEITFGLSYDDYLLKPDLYNDLVVEDLSSNLGLLDKDRLPVRDVRPGTTLFVLEFLDNETAVGKRNYELVGQLLGIVANNTWSNSAELGPIMRVDVKDGDGGAIRGKAAEPRVSMGSIVGIAVGVALLVFWALCWRFVLRWCARKCCAGSEDQEEVLHGIVQKNQLYKNSSNRVGDLRPVRAAAALPSKTPFGGNQIVPQNAPDD</sequence>
<keyword evidence="2" id="KW-0812">Transmembrane</keyword>
<dbReference type="Pfam" id="PF01833">
    <property type="entry name" value="TIG"/>
    <property type="match status" value="2"/>
</dbReference>
<name>A0A061QIR6_9CHLO</name>
<evidence type="ECO:0000313" key="4">
    <source>
        <dbReference type="EMBL" id="JAC60447.1"/>
    </source>
</evidence>
<feature type="domain" description="IPT/TIG" evidence="3">
    <location>
        <begin position="299"/>
        <end position="388"/>
    </location>
</feature>
<accession>A0A061QIR6</accession>
<dbReference type="Gene3D" id="2.60.40.10">
    <property type="entry name" value="Immunoglobulins"/>
    <property type="match status" value="2"/>
</dbReference>
<protein>
    <submittedName>
        <fullName evidence="4">Ipt tig domain-containing protein</fullName>
    </submittedName>
</protein>
<reference evidence="4" key="1">
    <citation type="submission" date="2014-05" db="EMBL/GenBank/DDBJ databases">
        <title>The transcriptome of the halophilic microalga Tetraselmis sp. GSL018 isolated from the Great Salt Lake, Utah.</title>
        <authorList>
            <person name="Jinkerson R.E."/>
            <person name="D'Adamo S."/>
            <person name="Posewitz M.C."/>
        </authorList>
    </citation>
    <scope>NUCLEOTIDE SEQUENCE</scope>
    <source>
        <strain evidence="4">GSL018</strain>
    </source>
</reference>
<evidence type="ECO:0000256" key="2">
    <source>
        <dbReference type="SAM" id="Phobius"/>
    </source>
</evidence>
<dbReference type="InterPro" id="IPR013783">
    <property type="entry name" value="Ig-like_fold"/>
</dbReference>
<feature type="domain" description="IPT/TIG" evidence="3">
    <location>
        <begin position="203"/>
        <end position="298"/>
    </location>
</feature>
<gene>
    <name evidence="4" type="ORF">TSPGSL018_28955</name>
</gene>
<evidence type="ECO:0000259" key="3">
    <source>
        <dbReference type="SMART" id="SM00429"/>
    </source>
</evidence>
<evidence type="ECO:0000256" key="1">
    <source>
        <dbReference type="ARBA" id="ARBA00023180"/>
    </source>
</evidence>
<dbReference type="InterPro" id="IPR052014">
    <property type="entry name" value="Dictyostelium_Tiger"/>
</dbReference>
<organism evidence="4">
    <name type="scientific">Tetraselmis sp. GSL018</name>
    <dbReference type="NCBI Taxonomy" id="582737"/>
    <lineage>
        <taxon>Eukaryota</taxon>
        <taxon>Viridiplantae</taxon>
        <taxon>Chlorophyta</taxon>
        <taxon>core chlorophytes</taxon>
        <taxon>Chlorodendrophyceae</taxon>
        <taxon>Chlorodendrales</taxon>
        <taxon>Chlorodendraceae</taxon>
        <taxon>Tetraselmis</taxon>
    </lineage>
</organism>
<dbReference type="SUPFAM" id="SSF81296">
    <property type="entry name" value="E set domains"/>
    <property type="match status" value="2"/>
</dbReference>
<dbReference type="AlphaFoldDB" id="A0A061QIR6"/>
<dbReference type="InterPro" id="IPR014756">
    <property type="entry name" value="Ig_E-set"/>
</dbReference>
<dbReference type="CDD" id="cd00603">
    <property type="entry name" value="IPT_PCSR"/>
    <property type="match status" value="2"/>
</dbReference>
<dbReference type="EMBL" id="GBEZ01026794">
    <property type="protein sequence ID" value="JAC60447.1"/>
    <property type="molecule type" value="Transcribed_RNA"/>
</dbReference>
<keyword evidence="1" id="KW-0325">Glycoprotein</keyword>
<dbReference type="PANTHER" id="PTHR31341">
    <property type="entry name" value="IPT/TIG DOMAIN-CONTAINING PROTEIN-RELATED-RELATED"/>
    <property type="match status" value="1"/>
</dbReference>